<dbReference type="OrthoDB" id="9912465at2"/>
<accession>A0A2S6F5R5</accession>
<gene>
    <name evidence="1" type="ORF">C3928_02610</name>
</gene>
<evidence type="ECO:0000313" key="1">
    <source>
        <dbReference type="EMBL" id="PPK32741.1"/>
    </source>
</evidence>
<comment type="caution">
    <text evidence="1">The sequence shown here is derived from an EMBL/GenBank/DDBJ whole genome shotgun (WGS) entry which is preliminary data.</text>
</comment>
<dbReference type="Proteomes" id="UP000239239">
    <property type="component" value="Unassembled WGS sequence"/>
</dbReference>
<protein>
    <submittedName>
        <fullName evidence="1">Uncharacterized protein</fullName>
    </submittedName>
</protein>
<sequence>MDFNSSLISNGLIPGMREELTLVMNHWYEGICLSLLF</sequence>
<proteinExistence type="predicted"/>
<organism evidence="1 2">
    <name type="scientific">Legionella pneumophila</name>
    <dbReference type="NCBI Taxonomy" id="446"/>
    <lineage>
        <taxon>Bacteria</taxon>
        <taxon>Pseudomonadati</taxon>
        <taxon>Pseudomonadota</taxon>
        <taxon>Gammaproteobacteria</taxon>
        <taxon>Legionellales</taxon>
        <taxon>Legionellaceae</taxon>
        <taxon>Legionella</taxon>
    </lineage>
</organism>
<evidence type="ECO:0000313" key="2">
    <source>
        <dbReference type="Proteomes" id="UP000239239"/>
    </source>
</evidence>
<reference evidence="1 2" key="1">
    <citation type="submission" date="2018-02" db="EMBL/GenBank/DDBJ databases">
        <title>Draft genome sequences of four Legionella pneumophila clinical strains isolated in Ontario.</title>
        <authorList>
            <person name="Fortuna A."/>
            <person name="Ramnarine R."/>
            <person name="Li A."/>
            <person name="Frantz C."/>
            <person name="Mallo G."/>
        </authorList>
    </citation>
    <scope>NUCLEOTIDE SEQUENCE [LARGE SCALE GENOMIC DNA]</scope>
    <source>
        <strain evidence="1 2">LG61</strain>
    </source>
</reference>
<dbReference type="AlphaFoldDB" id="A0A2S6F5R5"/>
<name>A0A2S6F5R5_LEGPN</name>
<dbReference type="EMBL" id="PQWY01000004">
    <property type="protein sequence ID" value="PPK32741.1"/>
    <property type="molecule type" value="Genomic_DNA"/>
</dbReference>